<reference evidence="1 2" key="1">
    <citation type="journal article" date="2024" name="Nat. Commun.">
        <title>Phylogenomics reveals the evolutionary origins of lichenization in chlorophyte algae.</title>
        <authorList>
            <person name="Puginier C."/>
            <person name="Libourel C."/>
            <person name="Otte J."/>
            <person name="Skaloud P."/>
            <person name="Haon M."/>
            <person name="Grisel S."/>
            <person name="Petersen M."/>
            <person name="Berrin J.G."/>
            <person name="Delaux P.M."/>
            <person name="Dal Grande F."/>
            <person name="Keller J."/>
        </authorList>
    </citation>
    <scope>NUCLEOTIDE SEQUENCE [LARGE SCALE GENOMIC DNA]</scope>
    <source>
        <strain evidence="1 2">SAG 2043</strain>
    </source>
</reference>
<evidence type="ECO:0000313" key="1">
    <source>
        <dbReference type="EMBL" id="KAK9830005.1"/>
    </source>
</evidence>
<accession>A0AAW1R8Z9</accession>
<organism evidence="1 2">
    <name type="scientific">[Myrmecia] bisecta</name>
    <dbReference type="NCBI Taxonomy" id="41462"/>
    <lineage>
        <taxon>Eukaryota</taxon>
        <taxon>Viridiplantae</taxon>
        <taxon>Chlorophyta</taxon>
        <taxon>core chlorophytes</taxon>
        <taxon>Trebouxiophyceae</taxon>
        <taxon>Trebouxiales</taxon>
        <taxon>Trebouxiaceae</taxon>
        <taxon>Myrmecia</taxon>
    </lineage>
</organism>
<dbReference type="Proteomes" id="UP001489004">
    <property type="component" value="Unassembled WGS sequence"/>
</dbReference>
<proteinExistence type="predicted"/>
<keyword evidence="2" id="KW-1185">Reference proteome</keyword>
<sequence length="97" mass="10382">MLESTLMMNKREKQAVGLQMPDEAAVMIPPAVAKRAEGRLLVEMPPTFDAEGDMGVIGRICADYGPDGDELGGSPDTIRFDLKGKGMNGSDLACRLL</sequence>
<evidence type="ECO:0000313" key="2">
    <source>
        <dbReference type="Proteomes" id="UP001489004"/>
    </source>
</evidence>
<dbReference type="AlphaFoldDB" id="A0AAW1R8Z9"/>
<protein>
    <submittedName>
        <fullName evidence="1">Uncharacterized protein</fullName>
    </submittedName>
</protein>
<dbReference type="EMBL" id="JALJOR010000001">
    <property type="protein sequence ID" value="KAK9830005.1"/>
    <property type="molecule type" value="Genomic_DNA"/>
</dbReference>
<gene>
    <name evidence="1" type="ORF">WJX72_009161</name>
</gene>
<name>A0AAW1R8Z9_9CHLO</name>
<comment type="caution">
    <text evidence="1">The sequence shown here is derived from an EMBL/GenBank/DDBJ whole genome shotgun (WGS) entry which is preliminary data.</text>
</comment>